<sequence>MNIDSFIRWERLSRDAIDVKRCYIDIAGDLVAGILLSQIIYWHLPDKNGKTKLTVEREGYLWLAKKREEWWDEVRISAKQFDRAITVLEDIGVVETRVWKYKENLAKHIRLNWDAVIKKLDTLSNLDFDQRSNYNLPSEEYDDLIYPKVKLEINQKSNSNLTKGEKHNIDTENTTENTTKKKESPFFEENKENELIVPQLVPEVEFTQDTSSSLFNKPESSQQNELTNPDQYSGELALKTSVYIQHPAYKMEERFKNPQLPPWMIKAGPNGFDPSFVEKYQEHLSLTPHYAKELKRKATVAEAKKRLVNLSQTEAGRAEIHLIWDHFEEIERDRSYKQNQVEKARSLPDELTQPKTPLNIRRSKTAI</sequence>
<feature type="region of interest" description="Disordered" evidence="1">
    <location>
        <begin position="207"/>
        <end position="229"/>
    </location>
</feature>
<dbReference type="Proteomes" id="UP000268857">
    <property type="component" value="Unassembled WGS sequence"/>
</dbReference>
<accession>A0A3S0ZPW7</accession>
<reference evidence="2 3" key="1">
    <citation type="journal article" date="2019" name="Genome Biol. Evol.">
        <title>Day and night: Metabolic profiles and evolutionary relationships of six axenic non-marine cyanobacteria.</title>
        <authorList>
            <person name="Will S.E."/>
            <person name="Henke P."/>
            <person name="Boedeker C."/>
            <person name="Huang S."/>
            <person name="Brinkmann H."/>
            <person name="Rohde M."/>
            <person name="Jarek M."/>
            <person name="Friedl T."/>
            <person name="Seufert S."/>
            <person name="Schumacher M."/>
            <person name="Overmann J."/>
            <person name="Neumann-Schaal M."/>
            <person name="Petersen J."/>
        </authorList>
    </citation>
    <scope>NUCLEOTIDE SEQUENCE [LARGE SCALE GENOMIC DNA]</scope>
    <source>
        <strain evidence="2 3">PCC 6912</strain>
    </source>
</reference>
<evidence type="ECO:0000313" key="3">
    <source>
        <dbReference type="Proteomes" id="UP000268857"/>
    </source>
</evidence>
<protein>
    <submittedName>
        <fullName evidence="2">Uncharacterized protein</fullName>
    </submittedName>
</protein>
<feature type="region of interest" description="Disordered" evidence="1">
    <location>
        <begin position="339"/>
        <end position="367"/>
    </location>
</feature>
<feature type="region of interest" description="Disordered" evidence="1">
    <location>
        <begin position="157"/>
        <end position="187"/>
    </location>
</feature>
<gene>
    <name evidence="2" type="ORF">PCC6912_40220</name>
</gene>
<comment type="caution">
    <text evidence="2">The sequence shown here is derived from an EMBL/GenBank/DDBJ whole genome shotgun (WGS) entry which is preliminary data.</text>
</comment>
<dbReference type="EMBL" id="RSCJ01000018">
    <property type="protein sequence ID" value="RUR77063.1"/>
    <property type="molecule type" value="Genomic_DNA"/>
</dbReference>
<name>A0A3S0ZPW7_CHLFR</name>
<feature type="compositionally biased region" description="Basic and acidic residues" evidence="1">
    <location>
        <begin position="178"/>
        <end position="187"/>
    </location>
</feature>
<keyword evidence="3" id="KW-1185">Reference proteome</keyword>
<dbReference type="OrthoDB" id="9181458at2"/>
<organism evidence="2 3">
    <name type="scientific">Chlorogloeopsis fritschii PCC 6912</name>
    <dbReference type="NCBI Taxonomy" id="211165"/>
    <lineage>
        <taxon>Bacteria</taxon>
        <taxon>Bacillati</taxon>
        <taxon>Cyanobacteriota</taxon>
        <taxon>Cyanophyceae</taxon>
        <taxon>Nostocales</taxon>
        <taxon>Chlorogloeopsidaceae</taxon>
        <taxon>Chlorogloeopsis</taxon>
    </lineage>
</organism>
<feature type="compositionally biased region" description="Basic and acidic residues" evidence="1">
    <location>
        <begin position="339"/>
        <end position="348"/>
    </location>
</feature>
<dbReference type="RefSeq" id="WP_016879366.1">
    <property type="nucleotide sequence ID" value="NZ_AJLN01000058.1"/>
</dbReference>
<dbReference type="AlphaFoldDB" id="A0A3S0ZPW7"/>
<proteinExistence type="predicted"/>
<dbReference type="STRING" id="211165.GCA_000317285_01715"/>
<evidence type="ECO:0000313" key="2">
    <source>
        <dbReference type="EMBL" id="RUR77063.1"/>
    </source>
</evidence>
<evidence type="ECO:0000256" key="1">
    <source>
        <dbReference type="SAM" id="MobiDB-lite"/>
    </source>
</evidence>